<name>A0A0F6U6Z0_MICAE</name>
<proteinExistence type="predicted"/>
<accession>A0A0F6U6Z0</accession>
<protein>
    <submittedName>
        <fullName evidence="1">Aluminum resistance protein</fullName>
    </submittedName>
</protein>
<sequence>MDIPSLLHRAEKALLPIFSEIDAQVKENLAKILLGKYGEAIDFPR</sequence>
<dbReference type="PATRIC" id="fig|1641812.3.peg.4143"/>
<gene>
    <name evidence="1" type="ORF">MYAER_4005</name>
</gene>
<evidence type="ECO:0000313" key="1">
    <source>
        <dbReference type="EMBL" id="AKE66331.1"/>
    </source>
</evidence>
<dbReference type="Proteomes" id="UP000034103">
    <property type="component" value="Chromosome"/>
</dbReference>
<organism evidence="1 2">
    <name type="scientific">Microcystis aeruginosa NIES-2549</name>
    <dbReference type="NCBI Taxonomy" id="1641812"/>
    <lineage>
        <taxon>Bacteria</taxon>
        <taxon>Bacillati</taxon>
        <taxon>Cyanobacteriota</taxon>
        <taxon>Cyanophyceae</taxon>
        <taxon>Oscillatoriophycideae</taxon>
        <taxon>Chroococcales</taxon>
        <taxon>Microcystaceae</taxon>
        <taxon>Microcystis</taxon>
    </lineage>
</organism>
<reference evidence="1 2" key="1">
    <citation type="journal article" date="2015" name="Genome Announc.">
        <title>Complete Genome Sequence of Microcystis aeruginosa NIES-2549, a Bloom-Forming Cyanobacterium from Lake Kasumigaura, Japan.</title>
        <authorList>
            <person name="Yamaguchi H."/>
            <person name="Suzuki S."/>
            <person name="Tanabe Y."/>
            <person name="Osana Y."/>
            <person name="Shimura Y."/>
            <person name="Ishida K."/>
            <person name="Kawachi M."/>
        </authorList>
    </citation>
    <scope>NUCLEOTIDE SEQUENCE [LARGE SCALE GENOMIC DNA]</scope>
    <source>
        <strain evidence="1 2">NIES-2549</strain>
    </source>
</reference>
<dbReference type="EMBL" id="CP011304">
    <property type="protein sequence ID" value="AKE66331.1"/>
    <property type="molecule type" value="Genomic_DNA"/>
</dbReference>
<dbReference type="AlphaFoldDB" id="A0A0F6U6Z0"/>
<dbReference type="HOGENOM" id="CLU_3202009_0_0_3"/>
<evidence type="ECO:0000313" key="2">
    <source>
        <dbReference type="Proteomes" id="UP000034103"/>
    </source>
</evidence>